<dbReference type="OrthoDB" id="3145912at2759"/>
<dbReference type="EMBL" id="NHYE01005482">
    <property type="protein sequence ID" value="PPQ71905.1"/>
    <property type="molecule type" value="Genomic_DNA"/>
</dbReference>
<organism evidence="1 2">
    <name type="scientific">Gymnopilus dilepis</name>
    <dbReference type="NCBI Taxonomy" id="231916"/>
    <lineage>
        <taxon>Eukaryota</taxon>
        <taxon>Fungi</taxon>
        <taxon>Dikarya</taxon>
        <taxon>Basidiomycota</taxon>
        <taxon>Agaricomycotina</taxon>
        <taxon>Agaricomycetes</taxon>
        <taxon>Agaricomycetidae</taxon>
        <taxon>Agaricales</taxon>
        <taxon>Agaricineae</taxon>
        <taxon>Hymenogastraceae</taxon>
        <taxon>Gymnopilus</taxon>
    </lineage>
</organism>
<gene>
    <name evidence="1" type="ORF">CVT26_007200</name>
</gene>
<protein>
    <recommendedName>
        <fullName evidence="3">F-box domain-containing protein</fullName>
    </recommendedName>
</protein>
<dbReference type="AlphaFoldDB" id="A0A409W075"/>
<name>A0A409W075_9AGAR</name>
<comment type="caution">
    <text evidence="1">The sequence shown here is derived from an EMBL/GenBank/DDBJ whole genome shotgun (WGS) entry which is preliminary data.</text>
</comment>
<proteinExistence type="predicted"/>
<reference evidence="1 2" key="1">
    <citation type="journal article" date="2018" name="Evol. Lett.">
        <title>Horizontal gene cluster transfer increased hallucinogenic mushroom diversity.</title>
        <authorList>
            <person name="Reynolds H.T."/>
            <person name="Vijayakumar V."/>
            <person name="Gluck-Thaler E."/>
            <person name="Korotkin H.B."/>
            <person name="Matheny P.B."/>
            <person name="Slot J.C."/>
        </authorList>
    </citation>
    <scope>NUCLEOTIDE SEQUENCE [LARGE SCALE GENOMIC DNA]</scope>
    <source>
        <strain evidence="1 2">SRW20</strain>
    </source>
</reference>
<keyword evidence="2" id="KW-1185">Reference proteome</keyword>
<evidence type="ECO:0000313" key="1">
    <source>
        <dbReference type="EMBL" id="PPQ71905.1"/>
    </source>
</evidence>
<accession>A0A409W075</accession>
<sequence length="320" mass="36836">MVKYMPLIDDSPDVPFVFDLPNEIQRQIFEEAAGMDGQCALRLCLVARYVYAWVHPIVYKRVVISSPHSAISFFKTLRSRPRCYFEPLIKSLTIASTVTLPQAKAILNECSRRILVLTIFRNARSKEKILDYVKTPFLKRLTMVCHRDWPPEERWFGFPNAQYDIPVGLIGNLTHLAIVVDYDMGSWFSLNAAFYLDAYPDHPVNLGAYAAFQNLTHAATSSKALQHNVRIRKVAKNLRYFAILEHRDATEEDHAALVGKVRGMEATYEYPSVPHSTVILKDLGDPDVWKVTDSFRPSELWRKIEKLVAQGYISDREERW</sequence>
<evidence type="ECO:0000313" key="2">
    <source>
        <dbReference type="Proteomes" id="UP000284706"/>
    </source>
</evidence>
<evidence type="ECO:0008006" key="3">
    <source>
        <dbReference type="Google" id="ProtNLM"/>
    </source>
</evidence>
<dbReference type="InParanoid" id="A0A409W075"/>
<dbReference type="Proteomes" id="UP000284706">
    <property type="component" value="Unassembled WGS sequence"/>
</dbReference>